<dbReference type="Proteomes" id="UP001595923">
    <property type="component" value="Unassembled WGS sequence"/>
</dbReference>
<protein>
    <recommendedName>
        <fullName evidence="3">MBL fold metallo-hydrolase</fullName>
    </recommendedName>
</protein>
<accession>A0ABV9DZW0</accession>
<evidence type="ECO:0000313" key="1">
    <source>
        <dbReference type="EMBL" id="MFC4563646.1"/>
    </source>
</evidence>
<sequence length="54" mass="6015">MARGAEEPNFAWVLPGHGGLHRLPAGEMRERMRGLARRSATYPEHEIDRGAVGF</sequence>
<keyword evidence="2" id="KW-1185">Reference proteome</keyword>
<dbReference type="RefSeq" id="WP_378576115.1">
    <property type="nucleotide sequence ID" value="NZ_JBHSFQ010000017.1"/>
</dbReference>
<name>A0ABV9DZW0_9ACTN</name>
<evidence type="ECO:0000313" key="2">
    <source>
        <dbReference type="Proteomes" id="UP001595923"/>
    </source>
</evidence>
<dbReference type="EMBL" id="JBHSFQ010000017">
    <property type="protein sequence ID" value="MFC4563646.1"/>
    <property type="molecule type" value="Genomic_DNA"/>
</dbReference>
<gene>
    <name evidence="1" type="ORF">ACFO4E_17405</name>
</gene>
<evidence type="ECO:0008006" key="3">
    <source>
        <dbReference type="Google" id="ProtNLM"/>
    </source>
</evidence>
<proteinExistence type="predicted"/>
<comment type="caution">
    <text evidence="1">The sequence shown here is derived from an EMBL/GenBank/DDBJ whole genome shotgun (WGS) entry which is preliminary data.</text>
</comment>
<reference evidence="2" key="1">
    <citation type="journal article" date="2019" name="Int. J. Syst. Evol. Microbiol.">
        <title>The Global Catalogue of Microorganisms (GCM) 10K type strain sequencing project: providing services to taxonomists for standard genome sequencing and annotation.</title>
        <authorList>
            <consortium name="The Broad Institute Genomics Platform"/>
            <consortium name="The Broad Institute Genome Sequencing Center for Infectious Disease"/>
            <person name="Wu L."/>
            <person name="Ma J."/>
        </authorList>
    </citation>
    <scope>NUCLEOTIDE SEQUENCE [LARGE SCALE GENOMIC DNA]</scope>
    <source>
        <strain evidence="2">XZYJ18</strain>
    </source>
</reference>
<organism evidence="1 2">
    <name type="scientific">Nocardiopsis mangrovi</name>
    <dbReference type="NCBI Taxonomy" id="1179818"/>
    <lineage>
        <taxon>Bacteria</taxon>
        <taxon>Bacillati</taxon>
        <taxon>Actinomycetota</taxon>
        <taxon>Actinomycetes</taxon>
        <taxon>Streptosporangiales</taxon>
        <taxon>Nocardiopsidaceae</taxon>
        <taxon>Nocardiopsis</taxon>
    </lineage>
</organism>